<dbReference type="EMBL" id="MT711370">
    <property type="protein sequence ID" value="QNO11498.1"/>
    <property type="molecule type" value="Genomic_DNA"/>
</dbReference>
<dbReference type="KEGG" id="vg:80402032"/>
<sequence>MQILAFSKQENGRIKQTYVIENNGRKSFFGVIKGRGDKRGRDYGFKR</sequence>
<name>A0A7G9VYT3_9CAUD</name>
<accession>A0A7G9VYT3</accession>
<keyword evidence="2" id="KW-1185">Reference proteome</keyword>
<dbReference type="GeneID" id="80402032"/>
<reference evidence="1" key="1">
    <citation type="submission" date="2020-07" db="EMBL/GenBank/DDBJ databases">
        <title>The first head-tailed virus, MFTV1, produced by a hyperthermophilic deep-sea methanogen.</title>
        <authorList>
            <person name="Thiroux S."/>
            <person name="Dupont S."/>
            <person name="Nesbo C.L."/>
            <person name="Bienvenu N."/>
            <person name="Krupovic M."/>
            <person name="L'Haridon S."/>
            <person name="Marie D."/>
            <person name="Forterre P."/>
            <person name="Godfroy A."/>
            <person name="Geslin C."/>
        </authorList>
    </citation>
    <scope>NUCLEOTIDE SEQUENCE [LARGE SCALE GENOMIC DNA]</scope>
</reference>
<proteinExistence type="predicted"/>
<organism evidence="1">
    <name type="scientific">Methanocaldococcus fervens tailed virus 1</name>
    <dbReference type="NCBI Taxonomy" id="2759191"/>
    <lineage>
        <taxon>Viruses</taxon>
        <taxon>Duplodnaviria</taxon>
        <taxon>Heunggongvirae</taxon>
        <taxon>Uroviricota</taxon>
        <taxon>Caudoviricetes</taxon>
        <taxon>Fervensviridae</taxon>
        <taxon>Deepoceanvirus</taxon>
        <taxon>Deepoceanvirus guaymasense</taxon>
    </lineage>
</organism>
<evidence type="ECO:0000313" key="2">
    <source>
        <dbReference type="Proteomes" id="UP000516075"/>
    </source>
</evidence>
<dbReference type="Proteomes" id="UP000516075">
    <property type="component" value="Segment"/>
</dbReference>
<protein>
    <submittedName>
        <fullName evidence="1">Uncharacterized protein</fullName>
    </submittedName>
</protein>
<dbReference type="RefSeq" id="YP_010772323.1">
    <property type="nucleotide sequence ID" value="NC_074641.1"/>
</dbReference>
<evidence type="ECO:0000313" key="1">
    <source>
        <dbReference type="EMBL" id="QNO11498.1"/>
    </source>
</evidence>